<comment type="caution">
    <text evidence="4">The sequence shown here is derived from an EMBL/GenBank/DDBJ whole genome shotgun (WGS) entry which is preliminary data.</text>
</comment>
<feature type="transmembrane region" description="Helical" evidence="2">
    <location>
        <begin position="213"/>
        <end position="239"/>
    </location>
</feature>
<keyword evidence="2" id="KW-0812">Transmembrane</keyword>
<sequence>MSPNVRRDDEGTSELQEPLLEPPEVEKPSFFSEACDLMKLSGPIFMAMVSWVGMKTTDSALLGHAGTHYLSASALSDLWTQSTGVFINGRVLGVFCGNAIGAGNKELAGIWLQVSLAVMAAIALPVMGLWCLTAPVLTAFGEGSRTSNDAAYYSYILMLCIPARVAYGQVNQFFTAQRIMRPSVLLSSFGMVLNLLLGLILVLGVGIKGWNGFGFHACPIVTTAVEYSQLFLLVVVYILMKKLHAECWPTQGWAWKHITRDRLSQYLKMYVPAALGIASDFWRVAAIGTVAATLGETEVGVFNASYRILWMCLTFMGSLAGAVGIKLGLAFGKGDAELAKFTAFVGTVVAVAVLIVLGFIVYAIPRQLGSIFSTDDEVLDLFVEIRIPLAVMMVVMNLSVNLERIPMAMGRTKEVLIMGLVGSWVGQVPGVLLCTQLWRKDLVGLYTGVAAGYGLLVGCYGWLVLRSDWEAEVRKAQERAEVKPTAEPTDTDCQEEEDA</sequence>
<keyword evidence="2" id="KW-1133">Transmembrane helix</keyword>
<feature type="transmembrane region" description="Helical" evidence="2">
    <location>
        <begin position="269"/>
        <end position="288"/>
    </location>
</feature>
<feature type="region of interest" description="Disordered" evidence="3">
    <location>
        <begin position="477"/>
        <end position="499"/>
    </location>
</feature>
<dbReference type="GO" id="GO:0015297">
    <property type="term" value="F:antiporter activity"/>
    <property type="evidence" value="ECO:0007669"/>
    <property type="project" value="InterPro"/>
</dbReference>
<evidence type="ECO:0000256" key="1">
    <source>
        <dbReference type="ARBA" id="ARBA00010199"/>
    </source>
</evidence>
<dbReference type="Pfam" id="PF01554">
    <property type="entry name" value="MatE"/>
    <property type="match status" value="2"/>
</dbReference>
<feature type="transmembrane region" description="Helical" evidence="2">
    <location>
        <begin position="385"/>
        <end position="403"/>
    </location>
</feature>
<feature type="transmembrane region" description="Helical" evidence="2">
    <location>
        <begin position="444"/>
        <end position="465"/>
    </location>
</feature>
<dbReference type="GO" id="GO:0016020">
    <property type="term" value="C:membrane"/>
    <property type="evidence" value="ECO:0007669"/>
    <property type="project" value="InterPro"/>
</dbReference>
<accession>A0AAE0GT68</accession>
<proteinExistence type="inferred from homology"/>
<feature type="transmembrane region" description="Helical" evidence="2">
    <location>
        <begin position="188"/>
        <end position="207"/>
    </location>
</feature>
<dbReference type="EMBL" id="LGRX02003053">
    <property type="protein sequence ID" value="KAK3283056.1"/>
    <property type="molecule type" value="Genomic_DNA"/>
</dbReference>
<dbReference type="AlphaFoldDB" id="A0AAE0GT68"/>
<feature type="transmembrane region" description="Helical" evidence="2">
    <location>
        <begin position="341"/>
        <end position="365"/>
    </location>
</feature>
<feature type="region of interest" description="Disordered" evidence="3">
    <location>
        <begin position="1"/>
        <end position="20"/>
    </location>
</feature>
<dbReference type="GO" id="GO:0042910">
    <property type="term" value="F:xenobiotic transmembrane transporter activity"/>
    <property type="evidence" value="ECO:0007669"/>
    <property type="project" value="InterPro"/>
</dbReference>
<name>A0AAE0GT68_9CHLO</name>
<feature type="transmembrane region" description="Helical" evidence="2">
    <location>
        <begin position="308"/>
        <end position="329"/>
    </location>
</feature>
<comment type="similarity">
    <text evidence="1 2">Belongs to the multi antimicrobial extrusion (MATE) (TC 2.A.66.1) family.</text>
</comment>
<dbReference type="PANTHER" id="PTHR11206">
    <property type="entry name" value="MULTIDRUG RESISTANCE PROTEIN"/>
    <property type="match status" value="1"/>
</dbReference>
<gene>
    <name evidence="4" type="ORF">CYMTET_9232</name>
</gene>
<evidence type="ECO:0000256" key="3">
    <source>
        <dbReference type="SAM" id="MobiDB-lite"/>
    </source>
</evidence>
<feature type="transmembrane region" description="Helical" evidence="2">
    <location>
        <begin position="415"/>
        <end position="438"/>
    </location>
</feature>
<feature type="transmembrane region" description="Helical" evidence="2">
    <location>
        <begin position="150"/>
        <end position="167"/>
    </location>
</feature>
<organism evidence="4 5">
    <name type="scientific">Cymbomonas tetramitiformis</name>
    <dbReference type="NCBI Taxonomy" id="36881"/>
    <lineage>
        <taxon>Eukaryota</taxon>
        <taxon>Viridiplantae</taxon>
        <taxon>Chlorophyta</taxon>
        <taxon>Pyramimonadophyceae</taxon>
        <taxon>Pyramimonadales</taxon>
        <taxon>Pyramimonadaceae</taxon>
        <taxon>Cymbomonas</taxon>
    </lineage>
</organism>
<evidence type="ECO:0000313" key="5">
    <source>
        <dbReference type="Proteomes" id="UP001190700"/>
    </source>
</evidence>
<evidence type="ECO:0000256" key="2">
    <source>
        <dbReference type="RuleBase" id="RU004914"/>
    </source>
</evidence>
<feature type="compositionally biased region" description="Basic and acidic residues" evidence="3">
    <location>
        <begin position="1"/>
        <end position="10"/>
    </location>
</feature>
<feature type="compositionally biased region" description="Acidic residues" evidence="3">
    <location>
        <begin position="489"/>
        <end position="499"/>
    </location>
</feature>
<feature type="transmembrane region" description="Helical" evidence="2">
    <location>
        <begin position="110"/>
        <end position="130"/>
    </location>
</feature>
<keyword evidence="5" id="KW-1185">Reference proteome</keyword>
<dbReference type="InterPro" id="IPR002528">
    <property type="entry name" value="MATE_fam"/>
</dbReference>
<keyword evidence="2" id="KW-0472">Membrane</keyword>
<reference evidence="4 5" key="1">
    <citation type="journal article" date="2015" name="Genome Biol. Evol.">
        <title>Comparative Genomics of a Bacterivorous Green Alga Reveals Evolutionary Causalities and Consequences of Phago-Mixotrophic Mode of Nutrition.</title>
        <authorList>
            <person name="Burns J.A."/>
            <person name="Paasch A."/>
            <person name="Narechania A."/>
            <person name="Kim E."/>
        </authorList>
    </citation>
    <scope>NUCLEOTIDE SEQUENCE [LARGE SCALE GENOMIC DNA]</scope>
    <source>
        <strain evidence="4 5">PLY_AMNH</strain>
    </source>
</reference>
<protein>
    <recommendedName>
        <fullName evidence="2">Protein DETOXIFICATION</fullName>
    </recommendedName>
    <alternativeName>
        <fullName evidence="2">Multidrug and toxic compound extrusion protein</fullName>
    </alternativeName>
</protein>
<dbReference type="Proteomes" id="UP001190700">
    <property type="component" value="Unassembled WGS sequence"/>
</dbReference>
<evidence type="ECO:0000313" key="4">
    <source>
        <dbReference type="EMBL" id="KAK3283056.1"/>
    </source>
</evidence>